<dbReference type="SMART" id="SM01130">
    <property type="entry name" value="DHDPS"/>
    <property type="match status" value="1"/>
</dbReference>
<dbReference type="PANTHER" id="PTHR12128">
    <property type="entry name" value="DIHYDRODIPICOLINATE SYNTHASE"/>
    <property type="match status" value="1"/>
</dbReference>
<gene>
    <name evidence="6" type="ORF">Psuf_015320</name>
</gene>
<dbReference type="SUPFAM" id="SSF51569">
    <property type="entry name" value="Aldolase"/>
    <property type="match status" value="1"/>
</dbReference>
<dbReference type="PIRSF" id="PIRSF001365">
    <property type="entry name" value="DHDPS"/>
    <property type="match status" value="1"/>
</dbReference>
<organism evidence="6 7">
    <name type="scientific">Phytohabitans suffuscus</name>
    <dbReference type="NCBI Taxonomy" id="624315"/>
    <lineage>
        <taxon>Bacteria</taxon>
        <taxon>Bacillati</taxon>
        <taxon>Actinomycetota</taxon>
        <taxon>Actinomycetes</taxon>
        <taxon>Micromonosporales</taxon>
        <taxon>Micromonosporaceae</taxon>
    </lineage>
</organism>
<evidence type="ECO:0000256" key="1">
    <source>
        <dbReference type="ARBA" id="ARBA00007592"/>
    </source>
</evidence>
<dbReference type="InterPro" id="IPR013785">
    <property type="entry name" value="Aldolase_TIM"/>
</dbReference>
<feature type="active site" description="Proton donor/acceptor" evidence="4">
    <location>
        <position position="138"/>
    </location>
</feature>
<comment type="similarity">
    <text evidence="1 3">Belongs to the DapA family.</text>
</comment>
<feature type="active site" description="Schiff-base intermediate with substrate" evidence="4">
    <location>
        <position position="166"/>
    </location>
</feature>
<evidence type="ECO:0000256" key="3">
    <source>
        <dbReference type="PIRNR" id="PIRNR001365"/>
    </source>
</evidence>
<evidence type="ECO:0000256" key="5">
    <source>
        <dbReference type="PIRSR" id="PIRSR001365-2"/>
    </source>
</evidence>
<evidence type="ECO:0008006" key="8">
    <source>
        <dbReference type="Google" id="ProtNLM"/>
    </source>
</evidence>
<proteinExistence type="inferred from homology"/>
<dbReference type="GO" id="GO:0008840">
    <property type="term" value="F:4-hydroxy-tetrahydrodipicolinate synthase activity"/>
    <property type="evidence" value="ECO:0007669"/>
    <property type="project" value="TreeGrafter"/>
</dbReference>
<reference evidence="6 7" key="2">
    <citation type="submission" date="2020-03" db="EMBL/GenBank/DDBJ databases">
        <authorList>
            <person name="Ichikawa N."/>
            <person name="Kimura A."/>
            <person name="Kitahashi Y."/>
            <person name="Uohara A."/>
        </authorList>
    </citation>
    <scope>NUCLEOTIDE SEQUENCE [LARGE SCALE GENOMIC DNA]</scope>
    <source>
        <strain evidence="6 7">NBRC 105367</strain>
    </source>
</reference>
<evidence type="ECO:0000256" key="2">
    <source>
        <dbReference type="ARBA" id="ARBA00023239"/>
    </source>
</evidence>
<sequence>MIPADRWRGYWPAATTPFAQDGRLDLSMWRELLDLYQELGVHGVLVNGSSGEWYAQTSQERRDVARVACEHVNGAFPVVVGVSGFTPDTVIDLGRAALADGADGILFTPPPYARPTEDEIYHFYREVAEAVDGPVMVYNWPRGTAVNMSTDLLERLVALPQVVSVKDSTPEYGEHLDTLARLGSRSVFFANYITRLGIGVMDQLGGQGSIEGGALAAQHGVPFFEAYWKGEIDVARVHADRYDAQQSDMIGYNFVGLHGSQISQIKAAMRMLGQPGGWPRRPLRDLDEHAVAGLRIVLERHGLL</sequence>
<evidence type="ECO:0000256" key="4">
    <source>
        <dbReference type="PIRSR" id="PIRSR001365-1"/>
    </source>
</evidence>
<protein>
    <recommendedName>
        <fullName evidence="8">Dihydrodipicolinate synthase family protein</fullName>
    </recommendedName>
</protein>
<reference evidence="6 7" key="1">
    <citation type="submission" date="2020-03" db="EMBL/GenBank/DDBJ databases">
        <title>Whole genome shotgun sequence of Phytohabitans suffuscus NBRC 105367.</title>
        <authorList>
            <person name="Komaki H."/>
            <person name="Tamura T."/>
        </authorList>
    </citation>
    <scope>NUCLEOTIDE SEQUENCE [LARGE SCALE GENOMIC DNA]</scope>
    <source>
        <strain evidence="6 7">NBRC 105367</strain>
    </source>
</reference>
<keyword evidence="7" id="KW-1185">Reference proteome</keyword>
<evidence type="ECO:0000313" key="6">
    <source>
        <dbReference type="EMBL" id="BCB84219.1"/>
    </source>
</evidence>
<dbReference type="CDD" id="cd00408">
    <property type="entry name" value="DHDPS-like"/>
    <property type="match status" value="1"/>
</dbReference>
<evidence type="ECO:0000313" key="7">
    <source>
        <dbReference type="Proteomes" id="UP000503011"/>
    </source>
</evidence>
<dbReference type="PRINTS" id="PR00146">
    <property type="entry name" value="DHPICSNTHASE"/>
</dbReference>
<keyword evidence="2 3" id="KW-0456">Lyase</keyword>
<dbReference type="RefSeq" id="WP_173155300.1">
    <property type="nucleotide sequence ID" value="NZ_AP022871.1"/>
</dbReference>
<dbReference type="KEGG" id="psuu:Psuf_015320"/>
<dbReference type="Pfam" id="PF00701">
    <property type="entry name" value="DHDPS"/>
    <property type="match status" value="1"/>
</dbReference>
<dbReference type="EMBL" id="AP022871">
    <property type="protein sequence ID" value="BCB84219.1"/>
    <property type="molecule type" value="Genomic_DNA"/>
</dbReference>
<dbReference type="AlphaFoldDB" id="A0A6F8YDX6"/>
<dbReference type="InterPro" id="IPR002220">
    <property type="entry name" value="DapA-like"/>
</dbReference>
<dbReference type="Gene3D" id="3.20.20.70">
    <property type="entry name" value="Aldolase class I"/>
    <property type="match status" value="1"/>
</dbReference>
<accession>A0A6F8YDX6</accession>
<dbReference type="PANTHER" id="PTHR12128:SF66">
    <property type="entry name" value="4-HYDROXY-2-OXOGLUTARATE ALDOLASE, MITOCHONDRIAL"/>
    <property type="match status" value="1"/>
</dbReference>
<dbReference type="Proteomes" id="UP000503011">
    <property type="component" value="Chromosome"/>
</dbReference>
<feature type="binding site" evidence="5">
    <location>
        <position position="210"/>
    </location>
    <ligand>
        <name>pyruvate</name>
        <dbReference type="ChEBI" id="CHEBI:15361"/>
    </ligand>
</feature>
<name>A0A6F8YDX6_9ACTN</name>